<protein>
    <submittedName>
        <fullName evidence="2">Uncharacterized protein</fullName>
    </submittedName>
</protein>
<name>A0A563VK90_9CYAN</name>
<dbReference type="AlphaFoldDB" id="A0A563VK90"/>
<keyword evidence="1" id="KW-0812">Transmembrane</keyword>
<keyword evidence="1" id="KW-0472">Membrane</keyword>
<dbReference type="Proteomes" id="UP000320055">
    <property type="component" value="Unassembled WGS sequence"/>
</dbReference>
<proteinExistence type="predicted"/>
<organism evidence="2 3">
    <name type="scientific">Hyella patelloides LEGE 07179</name>
    <dbReference type="NCBI Taxonomy" id="945734"/>
    <lineage>
        <taxon>Bacteria</taxon>
        <taxon>Bacillati</taxon>
        <taxon>Cyanobacteriota</taxon>
        <taxon>Cyanophyceae</taxon>
        <taxon>Pleurocapsales</taxon>
        <taxon>Hyellaceae</taxon>
        <taxon>Hyella</taxon>
    </lineage>
</organism>
<keyword evidence="3" id="KW-1185">Reference proteome</keyword>
<gene>
    <name evidence="2" type="ORF">H1P_1220010</name>
</gene>
<evidence type="ECO:0000313" key="3">
    <source>
        <dbReference type="Proteomes" id="UP000320055"/>
    </source>
</evidence>
<sequence length="46" mass="5706">MVYYDEQNFIMQIWLLFKSMILNNFFLYVQEYHIAIAHSRISCNRT</sequence>
<keyword evidence="1" id="KW-1133">Transmembrane helix</keyword>
<reference evidence="2 3" key="1">
    <citation type="submission" date="2019-01" db="EMBL/GenBank/DDBJ databases">
        <authorList>
            <person name="Brito A."/>
        </authorList>
    </citation>
    <scope>NUCLEOTIDE SEQUENCE [LARGE SCALE GENOMIC DNA]</scope>
    <source>
        <strain evidence="2">1</strain>
    </source>
</reference>
<accession>A0A563VK90</accession>
<feature type="transmembrane region" description="Helical" evidence="1">
    <location>
        <begin position="12"/>
        <end position="29"/>
    </location>
</feature>
<dbReference type="EMBL" id="CAACVJ010000027">
    <property type="protein sequence ID" value="VEP11841.1"/>
    <property type="molecule type" value="Genomic_DNA"/>
</dbReference>
<evidence type="ECO:0000256" key="1">
    <source>
        <dbReference type="SAM" id="Phobius"/>
    </source>
</evidence>
<evidence type="ECO:0000313" key="2">
    <source>
        <dbReference type="EMBL" id="VEP11841.1"/>
    </source>
</evidence>